<dbReference type="Pfam" id="PF08596">
    <property type="entry name" value="Lgl_C"/>
    <property type="match status" value="1"/>
</dbReference>
<feature type="compositionally biased region" description="Basic and acidic residues" evidence="1">
    <location>
        <begin position="106"/>
        <end position="130"/>
    </location>
</feature>
<organism evidence="3 4">
    <name type="scientific">Aspergillus turcosus</name>
    <dbReference type="NCBI Taxonomy" id="1245748"/>
    <lineage>
        <taxon>Eukaryota</taxon>
        <taxon>Fungi</taxon>
        <taxon>Dikarya</taxon>
        <taxon>Ascomycota</taxon>
        <taxon>Pezizomycotina</taxon>
        <taxon>Eurotiomycetes</taxon>
        <taxon>Eurotiomycetidae</taxon>
        <taxon>Eurotiales</taxon>
        <taxon>Aspergillaceae</taxon>
        <taxon>Aspergillus</taxon>
        <taxon>Aspergillus subgen. Fumigati</taxon>
    </lineage>
</organism>
<feature type="compositionally biased region" description="Polar residues" evidence="1">
    <location>
        <begin position="131"/>
        <end position="142"/>
    </location>
</feature>
<dbReference type="AlphaFoldDB" id="A0A397IMW3"/>
<evidence type="ECO:0000313" key="3">
    <source>
        <dbReference type="EMBL" id="RLL99497.1"/>
    </source>
</evidence>
<dbReference type="Proteomes" id="UP000215289">
    <property type="component" value="Unassembled WGS sequence"/>
</dbReference>
<dbReference type="InterPro" id="IPR013905">
    <property type="entry name" value="Lgl_C_dom"/>
</dbReference>
<feature type="region of interest" description="Disordered" evidence="1">
    <location>
        <begin position="101"/>
        <end position="142"/>
    </location>
</feature>
<protein>
    <recommendedName>
        <fullName evidence="2">Lethal giant larvae (Lgl)-like C-terminal domain-containing protein</fullName>
    </recommendedName>
</protein>
<feature type="domain" description="Lethal giant larvae (Lgl)-like C-terminal" evidence="2">
    <location>
        <begin position="2"/>
        <end position="109"/>
    </location>
</feature>
<evidence type="ECO:0000256" key="1">
    <source>
        <dbReference type="SAM" id="MobiDB-lite"/>
    </source>
</evidence>
<proteinExistence type="predicted"/>
<sequence>MRRLSDSTVCANGSVLAWTGPSEVAVFNVWGSGAGLYGPPSLDHLFVVREGSLADNYDRRPSDSRLFNPEAAIPARPTITNLQWIAGTQYVSPADMDILIGGPDRPPSKRMQEQMRLDDQERRRLARDGRTGSNLSQTSAGSQEGYWSYMTRQVQERTERLGFAGDSMDRLEENSSNWARDVNKYVQNQKKKAILGALGSKFGL</sequence>
<name>A0A397IMW3_9EURO</name>
<dbReference type="STRING" id="1245748.A0A397IMW3"/>
<gene>
    <name evidence="3" type="ORF">CFD26_105814</name>
</gene>
<evidence type="ECO:0000313" key="4">
    <source>
        <dbReference type="Proteomes" id="UP000215289"/>
    </source>
</evidence>
<dbReference type="OrthoDB" id="19944at2759"/>
<comment type="caution">
    <text evidence="3">The sequence shown here is derived from an EMBL/GenBank/DDBJ whole genome shotgun (WGS) entry which is preliminary data.</text>
</comment>
<reference evidence="3 4" key="1">
    <citation type="submission" date="2018-08" db="EMBL/GenBank/DDBJ databases">
        <title>Draft genome sequences of two Aspergillus turcosus clinical strains isolated from bronchoalveolar lavage fluid: one azole-susceptible and the other azole-resistant.</title>
        <authorList>
            <person name="Parent-Michaud M."/>
            <person name="Dufresne P.J."/>
            <person name="Fournier E."/>
            <person name="Martineau C."/>
            <person name="Moreira S."/>
            <person name="Perkins V."/>
            <person name="De Repentigny L."/>
            <person name="Dufresne S.F."/>
        </authorList>
    </citation>
    <scope>NUCLEOTIDE SEQUENCE [LARGE SCALE GENOMIC DNA]</scope>
    <source>
        <strain evidence="3">HMR AF 1038</strain>
    </source>
</reference>
<dbReference type="EMBL" id="NIDN02000030">
    <property type="protein sequence ID" value="RLL99497.1"/>
    <property type="molecule type" value="Genomic_DNA"/>
</dbReference>
<evidence type="ECO:0000259" key="2">
    <source>
        <dbReference type="Pfam" id="PF08596"/>
    </source>
</evidence>
<keyword evidence="4" id="KW-1185">Reference proteome</keyword>
<accession>A0A397IMW3</accession>